<feature type="compositionally biased region" description="Basic and acidic residues" evidence="1">
    <location>
        <begin position="101"/>
        <end position="110"/>
    </location>
</feature>
<feature type="compositionally biased region" description="Polar residues" evidence="1">
    <location>
        <begin position="258"/>
        <end position="267"/>
    </location>
</feature>
<feature type="region of interest" description="Disordered" evidence="1">
    <location>
        <begin position="92"/>
        <end position="111"/>
    </location>
</feature>
<proteinExistence type="predicted"/>
<dbReference type="EMBL" id="HACG01013117">
    <property type="protein sequence ID" value="CEK59982.1"/>
    <property type="molecule type" value="Transcribed_RNA"/>
</dbReference>
<name>A0A0B6YV79_9EUPU</name>
<protein>
    <submittedName>
        <fullName evidence="2">Uncharacterized protein</fullName>
    </submittedName>
</protein>
<accession>A0A0B6YV79</accession>
<feature type="compositionally biased region" description="Low complexity" evidence="1">
    <location>
        <begin position="332"/>
        <end position="355"/>
    </location>
</feature>
<reference evidence="2" key="1">
    <citation type="submission" date="2014-12" db="EMBL/GenBank/DDBJ databases">
        <title>Insight into the proteome of Arion vulgaris.</title>
        <authorList>
            <person name="Aradska J."/>
            <person name="Bulat T."/>
            <person name="Smidak R."/>
            <person name="Sarate P."/>
            <person name="Gangsoo J."/>
            <person name="Sialana F."/>
            <person name="Bilban M."/>
            <person name="Lubec G."/>
        </authorList>
    </citation>
    <scope>NUCLEOTIDE SEQUENCE</scope>
    <source>
        <tissue evidence="2">Skin</tissue>
    </source>
</reference>
<evidence type="ECO:0000256" key="1">
    <source>
        <dbReference type="SAM" id="MobiDB-lite"/>
    </source>
</evidence>
<feature type="region of interest" description="Disordered" evidence="1">
    <location>
        <begin position="182"/>
        <end position="238"/>
    </location>
</feature>
<feature type="region of interest" description="Disordered" evidence="1">
    <location>
        <begin position="255"/>
        <end position="355"/>
    </location>
</feature>
<organism evidence="2">
    <name type="scientific">Arion vulgaris</name>
    <dbReference type="NCBI Taxonomy" id="1028688"/>
    <lineage>
        <taxon>Eukaryota</taxon>
        <taxon>Metazoa</taxon>
        <taxon>Spiralia</taxon>
        <taxon>Lophotrochozoa</taxon>
        <taxon>Mollusca</taxon>
        <taxon>Gastropoda</taxon>
        <taxon>Heterobranchia</taxon>
        <taxon>Euthyneura</taxon>
        <taxon>Panpulmonata</taxon>
        <taxon>Eupulmonata</taxon>
        <taxon>Stylommatophora</taxon>
        <taxon>Helicina</taxon>
        <taxon>Arionoidea</taxon>
        <taxon>Arionidae</taxon>
        <taxon>Arion</taxon>
    </lineage>
</organism>
<gene>
    <name evidence="2" type="primary">ORF38055</name>
</gene>
<feature type="compositionally biased region" description="Polar residues" evidence="1">
    <location>
        <begin position="316"/>
        <end position="331"/>
    </location>
</feature>
<feature type="non-terminal residue" evidence="2">
    <location>
        <position position="1"/>
    </location>
</feature>
<feature type="non-terminal residue" evidence="2">
    <location>
        <position position="355"/>
    </location>
</feature>
<feature type="compositionally biased region" description="Polar residues" evidence="1">
    <location>
        <begin position="277"/>
        <end position="306"/>
    </location>
</feature>
<feature type="compositionally biased region" description="Basic and acidic residues" evidence="1">
    <location>
        <begin position="194"/>
        <end position="224"/>
    </location>
</feature>
<sequence>IPESMARNVQDMSENIDMSLENIPEPSKHSYCHAETQNEVQAVNTKTDSVSLPATDTESTKLEIESEKFEQIMTNYSSKLQTNEKALINSEITSTNVSSRPESDQEHVNLEETDECEAIAKKTVESIITAAIETLQRENGNEDVKEENITDELKNKADKLEIGAEKDESLLAQEKCTVQLETKLNKKKQGKVNESLHEENSKNKVEESKDGKHEKQKSKSEMKIKVPKKLSNWFHKKDKQKPVVDMGIKTTVKDETKTVPTETSAVYNQDFGREQVNESSTYQVHHSPIESQSKDVLNSENTSLTLDVNGKHLVIPTTQTESSPDSNEVTNPSSSFSLSSPPASLSSTSPSVSIS</sequence>
<dbReference type="AlphaFoldDB" id="A0A0B6YV79"/>
<evidence type="ECO:0000313" key="2">
    <source>
        <dbReference type="EMBL" id="CEK59982.1"/>
    </source>
</evidence>